<accession>A0ACB9RCC6</accession>
<dbReference type="EMBL" id="CM042883">
    <property type="protein sequence ID" value="KAI4376573.1"/>
    <property type="molecule type" value="Genomic_DNA"/>
</dbReference>
<comment type="caution">
    <text evidence="1">The sequence shown here is derived from an EMBL/GenBank/DDBJ whole genome shotgun (WGS) entry which is preliminary data.</text>
</comment>
<protein>
    <submittedName>
        <fullName evidence="1">Uncharacterized protein</fullName>
    </submittedName>
</protein>
<sequence length="195" mass="21922">MEGVKARVVGDWKREREDEFSSAGEEECSVDEELGSVEDSNLGSSFSSVLTEDASSSSASSSFSGPLFEFSDLMANLPIKRGLSRYYDGKSQSFTCLGRATSLEDLIKKDYRSPHKKRMKSCQSYAADIGSDRHLARRSFRPKATLMRKVFRISSLVQSPAAKGEIGCLRDKQESSWWWWWWDQSLSCGDKSLSL</sequence>
<keyword evidence="2" id="KW-1185">Reference proteome</keyword>
<proteinExistence type="predicted"/>
<gene>
    <name evidence="1" type="ORF">MLD38_014319</name>
</gene>
<reference evidence="2" key="1">
    <citation type="journal article" date="2023" name="Front. Plant Sci.">
        <title>Chromosomal-level genome assembly of Melastoma candidum provides insights into trichome evolution.</title>
        <authorList>
            <person name="Zhong Y."/>
            <person name="Wu W."/>
            <person name="Sun C."/>
            <person name="Zou P."/>
            <person name="Liu Y."/>
            <person name="Dai S."/>
            <person name="Zhou R."/>
        </authorList>
    </citation>
    <scope>NUCLEOTIDE SEQUENCE [LARGE SCALE GENOMIC DNA]</scope>
</reference>
<evidence type="ECO:0000313" key="1">
    <source>
        <dbReference type="EMBL" id="KAI4376573.1"/>
    </source>
</evidence>
<evidence type="ECO:0000313" key="2">
    <source>
        <dbReference type="Proteomes" id="UP001057402"/>
    </source>
</evidence>
<dbReference type="Proteomes" id="UP001057402">
    <property type="component" value="Chromosome 4"/>
</dbReference>
<organism evidence="1 2">
    <name type="scientific">Melastoma candidum</name>
    <dbReference type="NCBI Taxonomy" id="119954"/>
    <lineage>
        <taxon>Eukaryota</taxon>
        <taxon>Viridiplantae</taxon>
        <taxon>Streptophyta</taxon>
        <taxon>Embryophyta</taxon>
        <taxon>Tracheophyta</taxon>
        <taxon>Spermatophyta</taxon>
        <taxon>Magnoliopsida</taxon>
        <taxon>eudicotyledons</taxon>
        <taxon>Gunneridae</taxon>
        <taxon>Pentapetalae</taxon>
        <taxon>rosids</taxon>
        <taxon>malvids</taxon>
        <taxon>Myrtales</taxon>
        <taxon>Melastomataceae</taxon>
        <taxon>Melastomatoideae</taxon>
        <taxon>Melastomateae</taxon>
        <taxon>Melastoma</taxon>
    </lineage>
</organism>
<name>A0ACB9RCC6_9MYRT</name>